<keyword evidence="1 4" id="KW-0963">Cytoplasm</keyword>
<evidence type="ECO:0000313" key="5">
    <source>
        <dbReference type="EMBL" id="AWM78776.1"/>
    </source>
</evidence>
<dbReference type="InterPro" id="IPR042203">
    <property type="entry name" value="Leu/Phe-tRNA_Trfase_C"/>
</dbReference>
<evidence type="ECO:0000256" key="2">
    <source>
        <dbReference type="ARBA" id="ARBA00022679"/>
    </source>
</evidence>
<dbReference type="InterPro" id="IPR004616">
    <property type="entry name" value="Leu/Phe-tRNA_Trfase"/>
</dbReference>
<dbReference type="EC" id="2.3.2.6" evidence="4"/>
<organism evidence="5 6">
    <name type="scientific">Phenylobacterium parvum</name>
    <dbReference type="NCBI Taxonomy" id="2201350"/>
    <lineage>
        <taxon>Bacteria</taxon>
        <taxon>Pseudomonadati</taxon>
        <taxon>Pseudomonadota</taxon>
        <taxon>Alphaproteobacteria</taxon>
        <taxon>Caulobacterales</taxon>
        <taxon>Caulobacteraceae</taxon>
        <taxon>Phenylobacterium</taxon>
    </lineage>
</organism>
<keyword evidence="2 4" id="KW-0808">Transferase</keyword>
<reference evidence="6" key="1">
    <citation type="submission" date="2018-05" db="EMBL/GenBank/DDBJ databases">
        <title>Genome sequencing of Phenylobacterium sp. HYN0004.</title>
        <authorList>
            <person name="Yi H."/>
            <person name="Baek C."/>
        </authorList>
    </citation>
    <scope>NUCLEOTIDE SEQUENCE [LARGE SCALE GENOMIC DNA]</scope>
    <source>
        <strain evidence="6">HYN0004</strain>
    </source>
</reference>
<evidence type="ECO:0000256" key="4">
    <source>
        <dbReference type="HAMAP-Rule" id="MF_00688"/>
    </source>
</evidence>
<dbReference type="KEGG" id="phb:HYN04_07425"/>
<dbReference type="NCBIfam" id="TIGR00667">
    <property type="entry name" value="aat"/>
    <property type="match status" value="1"/>
</dbReference>
<dbReference type="EMBL" id="CP029479">
    <property type="protein sequence ID" value="AWM78776.1"/>
    <property type="molecule type" value="Genomic_DNA"/>
</dbReference>
<comment type="subcellular location">
    <subcellularLocation>
        <location evidence="4">Cytoplasm</location>
    </subcellularLocation>
</comment>
<dbReference type="GO" id="GO:0030163">
    <property type="term" value="P:protein catabolic process"/>
    <property type="evidence" value="ECO:0007669"/>
    <property type="project" value="UniProtKB-UniRule"/>
</dbReference>
<evidence type="ECO:0000256" key="1">
    <source>
        <dbReference type="ARBA" id="ARBA00022490"/>
    </source>
</evidence>
<gene>
    <name evidence="4" type="primary">aat</name>
    <name evidence="5" type="ORF">HYN04_07425</name>
</gene>
<dbReference type="AlphaFoldDB" id="A0A2Z3HWZ3"/>
<dbReference type="SUPFAM" id="SSF55729">
    <property type="entry name" value="Acyl-CoA N-acyltransferases (Nat)"/>
    <property type="match status" value="1"/>
</dbReference>
<name>A0A2Z3HWZ3_9CAUL</name>
<dbReference type="InterPro" id="IPR016181">
    <property type="entry name" value="Acyl_CoA_acyltransferase"/>
</dbReference>
<dbReference type="PANTHER" id="PTHR30098">
    <property type="entry name" value="LEUCYL/PHENYLALANYL-TRNA--PROTEIN TRANSFERASE"/>
    <property type="match status" value="1"/>
</dbReference>
<keyword evidence="3 4" id="KW-0012">Acyltransferase</keyword>
<protein>
    <recommendedName>
        <fullName evidence="4">Leucyl/phenylalanyl-tRNA--protein transferase</fullName>
        <ecNumber evidence="4">2.3.2.6</ecNumber>
    </recommendedName>
    <alternativeName>
        <fullName evidence="4">L/F-transferase</fullName>
    </alternativeName>
    <alternativeName>
        <fullName evidence="4">Leucyltransferase</fullName>
    </alternativeName>
    <alternativeName>
        <fullName evidence="4">Phenyalanyltransferase</fullName>
    </alternativeName>
</protein>
<comment type="catalytic activity">
    <reaction evidence="4">
        <text>L-phenylalanyl-tRNA(Phe) + an N-terminal L-alpha-aminoacyl-[protein] = an N-terminal L-phenylalanyl-L-alpha-aminoacyl-[protein] + tRNA(Phe)</text>
        <dbReference type="Rhea" id="RHEA:43632"/>
        <dbReference type="Rhea" id="RHEA-COMP:9668"/>
        <dbReference type="Rhea" id="RHEA-COMP:9699"/>
        <dbReference type="Rhea" id="RHEA-COMP:10636"/>
        <dbReference type="Rhea" id="RHEA-COMP:10637"/>
        <dbReference type="ChEBI" id="CHEBI:78442"/>
        <dbReference type="ChEBI" id="CHEBI:78531"/>
        <dbReference type="ChEBI" id="CHEBI:78597"/>
        <dbReference type="ChEBI" id="CHEBI:83561"/>
        <dbReference type="EC" id="2.3.2.6"/>
    </reaction>
</comment>
<sequence length="194" mass="21012">MAQAADDPAVFLVEPDFRGVFPLQGLRLPRRLLRTVRQDRFVVRVNSAFPEVLDACARPERPGAWINPALRRMYLEMHASGSAHSVEAWREGRLAGGLFGVSLRGAFFGESMFSVETDASKVALAHLAAHLVRGGFRLLDAQFLTDHLASLGAEEIPRPAYLERLAGALEVEGVIGAPAVLSGAEVLQVISQVS</sequence>
<comment type="catalytic activity">
    <reaction evidence="4">
        <text>N-terminal L-arginyl-[protein] + L-leucyl-tRNA(Leu) = N-terminal L-leucyl-L-arginyl-[protein] + tRNA(Leu) + H(+)</text>
        <dbReference type="Rhea" id="RHEA:50416"/>
        <dbReference type="Rhea" id="RHEA-COMP:9613"/>
        <dbReference type="Rhea" id="RHEA-COMP:9622"/>
        <dbReference type="Rhea" id="RHEA-COMP:12672"/>
        <dbReference type="Rhea" id="RHEA-COMP:12673"/>
        <dbReference type="ChEBI" id="CHEBI:15378"/>
        <dbReference type="ChEBI" id="CHEBI:64719"/>
        <dbReference type="ChEBI" id="CHEBI:78442"/>
        <dbReference type="ChEBI" id="CHEBI:78494"/>
        <dbReference type="ChEBI" id="CHEBI:133044"/>
        <dbReference type="EC" id="2.3.2.6"/>
    </reaction>
</comment>
<dbReference type="GO" id="GO:0005737">
    <property type="term" value="C:cytoplasm"/>
    <property type="evidence" value="ECO:0007669"/>
    <property type="project" value="UniProtKB-SubCell"/>
</dbReference>
<dbReference type="HAMAP" id="MF_00688">
    <property type="entry name" value="Leu_Phe_trans"/>
    <property type="match status" value="1"/>
</dbReference>
<keyword evidence="6" id="KW-1185">Reference proteome</keyword>
<comment type="function">
    <text evidence="4">Functions in the N-end rule pathway of protein degradation where it conjugates Leu, Phe and, less efficiently, Met from aminoacyl-tRNAs to the N-termini of proteins containing an N-terminal arginine or lysine.</text>
</comment>
<dbReference type="PANTHER" id="PTHR30098:SF2">
    <property type="entry name" value="LEUCYL_PHENYLALANYL-TRNA--PROTEIN TRANSFERASE"/>
    <property type="match status" value="1"/>
</dbReference>
<comment type="similarity">
    <text evidence="4">Belongs to the L/F-transferase family.</text>
</comment>
<comment type="catalytic activity">
    <reaction evidence="4">
        <text>N-terminal L-lysyl-[protein] + L-leucyl-tRNA(Leu) = N-terminal L-leucyl-L-lysyl-[protein] + tRNA(Leu) + H(+)</text>
        <dbReference type="Rhea" id="RHEA:12340"/>
        <dbReference type="Rhea" id="RHEA-COMP:9613"/>
        <dbReference type="Rhea" id="RHEA-COMP:9622"/>
        <dbReference type="Rhea" id="RHEA-COMP:12670"/>
        <dbReference type="Rhea" id="RHEA-COMP:12671"/>
        <dbReference type="ChEBI" id="CHEBI:15378"/>
        <dbReference type="ChEBI" id="CHEBI:65249"/>
        <dbReference type="ChEBI" id="CHEBI:78442"/>
        <dbReference type="ChEBI" id="CHEBI:78494"/>
        <dbReference type="ChEBI" id="CHEBI:133043"/>
        <dbReference type="EC" id="2.3.2.6"/>
    </reaction>
</comment>
<evidence type="ECO:0000256" key="3">
    <source>
        <dbReference type="ARBA" id="ARBA00023315"/>
    </source>
</evidence>
<dbReference type="Proteomes" id="UP000247763">
    <property type="component" value="Chromosome"/>
</dbReference>
<evidence type="ECO:0000313" key="6">
    <source>
        <dbReference type="Proteomes" id="UP000247763"/>
    </source>
</evidence>
<dbReference type="GO" id="GO:0008914">
    <property type="term" value="F:leucyl-tRNA--protein transferase activity"/>
    <property type="evidence" value="ECO:0007669"/>
    <property type="project" value="UniProtKB-UniRule"/>
</dbReference>
<dbReference type="Pfam" id="PF03588">
    <property type="entry name" value="Leu_Phe_trans"/>
    <property type="match status" value="1"/>
</dbReference>
<dbReference type="OrthoDB" id="9790282at2"/>
<proteinExistence type="inferred from homology"/>
<dbReference type="Gene3D" id="3.40.630.70">
    <property type="entry name" value="Leucyl/phenylalanyl-tRNA-protein transferase, C-terminal domain"/>
    <property type="match status" value="1"/>
</dbReference>
<accession>A0A2Z3HWZ3</accession>